<organism evidence="1 2">
    <name type="scientific">Byssothecium circinans</name>
    <dbReference type="NCBI Taxonomy" id="147558"/>
    <lineage>
        <taxon>Eukaryota</taxon>
        <taxon>Fungi</taxon>
        <taxon>Dikarya</taxon>
        <taxon>Ascomycota</taxon>
        <taxon>Pezizomycotina</taxon>
        <taxon>Dothideomycetes</taxon>
        <taxon>Pleosporomycetidae</taxon>
        <taxon>Pleosporales</taxon>
        <taxon>Massarineae</taxon>
        <taxon>Massarinaceae</taxon>
        <taxon>Byssothecium</taxon>
    </lineage>
</organism>
<dbReference type="AlphaFoldDB" id="A0A6A5THN7"/>
<protein>
    <submittedName>
        <fullName evidence="1">Uncharacterized protein</fullName>
    </submittedName>
</protein>
<accession>A0A6A5THN7</accession>
<sequence length="144" mass="15856">MCIAPDNDWGHKYLQVSEASICILLAIGLSLYVNADAFFTINDGDEIGLDDAWYLMQGIEYPTSHVLVFDDHALIEELRDGIVMVHLNMERKHIFGACYTSNIVDFLHSAVQGTASVGGYFSPSTTLSPPPARQQPQVTLLALI</sequence>
<evidence type="ECO:0000313" key="2">
    <source>
        <dbReference type="Proteomes" id="UP000800035"/>
    </source>
</evidence>
<dbReference type="Proteomes" id="UP000800035">
    <property type="component" value="Unassembled WGS sequence"/>
</dbReference>
<gene>
    <name evidence="1" type="ORF">CC80DRAFT_509863</name>
</gene>
<proteinExistence type="predicted"/>
<reference evidence="1" key="1">
    <citation type="journal article" date="2020" name="Stud. Mycol.">
        <title>101 Dothideomycetes genomes: a test case for predicting lifestyles and emergence of pathogens.</title>
        <authorList>
            <person name="Haridas S."/>
            <person name="Albert R."/>
            <person name="Binder M."/>
            <person name="Bloem J."/>
            <person name="Labutti K."/>
            <person name="Salamov A."/>
            <person name="Andreopoulos B."/>
            <person name="Baker S."/>
            <person name="Barry K."/>
            <person name="Bills G."/>
            <person name="Bluhm B."/>
            <person name="Cannon C."/>
            <person name="Castanera R."/>
            <person name="Culley D."/>
            <person name="Daum C."/>
            <person name="Ezra D."/>
            <person name="Gonzalez J."/>
            <person name="Henrissat B."/>
            <person name="Kuo A."/>
            <person name="Liang C."/>
            <person name="Lipzen A."/>
            <person name="Lutzoni F."/>
            <person name="Magnuson J."/>
            <person name="Mondo S."/>
            <person name="Nolan M."/>
            <person name="Ohm R."/>
            <person name="Pangilinan J."/>
            <person name="Park H.-J."/>
            <person name="Ramirez L."/>
            <person name="Alfaro M."/>
            <person name="Sun H."/>
            <person name="Tritt A."/>
            <person name="Yoshinaga Y."/>
            <person name="Zwiers L.-H."/>
            <person name="Turgeon B."/>
            <person name="Goodwin S."/>
            <person name="Spatafora J."/>
            <person name="Crous P."/>
            <person name="Grigoriev I."/>
        </authorList>
    </citation>
    <scope>NUCLEOTIDE SEQUENCE</scope>
    <source>
        <strain evidence="1">CBS 675.92</strain>
    </source>
</reference>
<evidence type="ECO:0000313" key="1">
    <source>
        <dbReference type="EMBL" id="KAF1950306.1"/>
    </source>
</evidence>
<dbReference type="EMBL" id="ML977027">
    <property type="protein sequence ID" value="KAF1950306.1"/>
    <property type="molecule type" value="Genomic_DNA"/>
</dbReference>
<name>A0A6A5THN7_9PLEO</name>
<keyword evidence="2" id="KW-1185">Reference proteome</keyword>